<dbReference type="Gene3D" id="3.40.50.300">
    <property type="entry name" value="P-loop containing nucleotide triphosphate hydrolases"/>
    <property type="match status" value="1"/>
</dbReference>
<dbReference type="SUPFAM" id="SSF52540">
    <property type="entry name" value="P-loop containing nucleoside triphosphate hydrolases"/>
    <property type="match status" value="1"/>
</dbReference>
<dbReference type="PANTHER" id="PTHR42939:SF1">
    <property type="entry name" value="ABC TRANSPORTER ATP-BINDING PROTEIN ALBC-RELATED"/>
    <property type="match status" value="1"/>
</dbReference>
<dbReference type="GO" id="GO:0016887">
    <property type="term" value="F:ATP hydrolysis activity"/>
    <property type="evidence" value="ECO:0007669"/>
    <property type="project" value="InterPro"/>
</dbReference>
<dbReference type="CDD" id="cd03230">
    <property type="entry name" value="ABC_DR_subfamily_A"/>
    <property type="match status" value="1"/>
</dbReference>
<dbReference type="PANTHER" id="PTHR42939">
    <property type="entry name" value="ABC TRANSPORTER ATP-BINDING PROTEIN ALBC-RELATED"/>
    <property type="match status" value="1"/>
</dbReference>
<dbReference type="AlphaFoldDB" id="A0A9W4PAD0"/>
<dbReference type="SMART" id="SM00382">
    <property type="entry name" value="AAA"/>
    <property type="match status" value="1"/>
</dbReference>
<dbReference type="InterPro" id="IPR003439">
    <property type="entry name" value="ABC_transporter-like_ATP-bd"/>
</dbReference>
<accession>A0A9W4PAD0</accession>
<feature type="domain" description="ABC transporter" evidence="4">
    <location>
        <begin position="2"/>
        <end position="228"/>
    </location>
</feature>
<dbReference type="PROSITE" id="PS50893">
    <property type="entry name" value="ABC_TRANSPORTER_2"/>
    <property type="match status" value="1"/>
</dbReference>
<evidence type="ECO:0000256" key="3">
    <source>
        <dbReference type="ARBA" id="ARBA00022840"/>
    </source>
</evidence>
<evidence type="ECO:0000259" key="4">
    <source>
        <dbReference type="PROSITE" id="PS50893"/>
    </source>
</evidence>
<protein>
    <submittedName>
        <fullName evidence="5">ABC transporter ATP-binding protein AlbC</fullName>
    </submittedName>
</protein>
<keyword evidence="1" id="KW-0813">Transport</keyword>
<keyword evidence="2" id="KW-0547">Nucleotide-binding</keyword>
<reference evidence="5" key="1">
    <citation type="submission" date="2021-11" db="EMBL/GenBank/DDBJ databases">
        <authorList>
            <person name="Bulgarelli D."/>
        </authorList>
    </citation>
    <scope>NUCLEOTIDE SEQUENCE</scope>
    <source>
        <strain evidence="5">Bi133</strain>
    </source>
</reference>
<sequence>MLSITDLEKSYSAKKILNGVNLEIKKGEILGFIGANGAGKTTTLNIITGILDSENGKVEINGLTKEDGIEYKKQFFFIPDTINVFNNVSGFDWIRFLMNLYGNDDKERLGKYINRFGMQESIKKPMGSYSYGMMHKVSLIAAFTINPPIIIMDEPLNGLDPNAVLVFKGLIKQYVETGGTVFFSTHLLDVAEKICNTVAILKEGKIILHDEIQNIIGESSLESTFMEAQVYEGKTSVN</sequence>
<evidence type="ECO:0000313" key="5">
    <source>
        <dbReference type="EMBL" id="CAH0133424.1"/>
    </source>
</evidence>
<dbReference type="InterPro" id="IPR051782">
    <property type="entry name" value="ABC_Transporter_VariousFunc"/>
</dbReference>
<dbReference type="EMBL" id="CAKKMG010000002">
    <property type="protein sequence ID" value="CAH0133424.1"/>
    <property type="molecule type" value="Genomic_DNA"/>
</dbReference>
<dbReference type="InterPro" id="IPR027417">
    <property type="entry name" value="P-loop_NTPase"/>
</dbReference>
<dbReference type="GO" id="GO:0005524">
    <property type="term" value="F:ATP binding"/>
    <property type="evidence" value="ECO:0007669"/>
    <property type="project" value="UniProtKB-KW"/>
</dbReference>
<dbReference type="InterPro" id="IPR003593">
    <property type="entry name" value="AAA+_ATPase"/>
</dbReference>
<comment type="caution">
    <text evidence="5">The sequence shown here is derived from an EMBL/GenBank/DDBJ whole genome shotgun (WGS) entry which is preliminary data.</text>
</comment>
<gene>
    <name evidence="5" type="primary">albC</name>
    <name evidence="5" type="ORF">SRABI133_00291</name>
</gene>
<dbReference type="Proteomes" id="UP000789326">
    <property type="component" value="Unassembled WGS sequence"/>
</dbReference>
<keyword evidence="3 5" id="KW-0067">ATP-binding</keyword>
<organism evidence="5 6">
    <name type="scientific">Peribacillus simplex</name>
    <dbReference type="NCBI Taxonomy" id="1478"/>
    <lineage>
        <taxon>Bacteria</taxon>
        <taxon>Bacillati</taxon>
        <taxon>Bacillota</taxon>
        <taxon>Bacilli</taxon>
        <taxon>Bacillales</taxon>
        <taxon>Bacillaceae</taxon>
        <taxon>Peribacillus</taxon>
    </lineage>
</organism>
<evidence type="ECO:0000256" key="1">
    <source>
        <dbReference type="ARBA" id="ARBA00022448"/>
    </source>
</evidence>
<proteinExistence type="predicted"/>
<name>A0A9W4PAD0_9BACI</name>
<evidence type="ECO:0000256" key="2">
    <source>
        <dbReference type="ARBA" id="ARBA00022741"/>
    </source>
</evidence>
<dbReference type="RefSeq" id="WP_179891015.1">
    <property type="nucleotide sequence ID" value="NZ_CAKKMG010000002.1"/>
</dbReference>
<dbReference type="Pfam" id="PF00005">
    <property type="entry name" value="ABC_tran"/>
    <property type="match status" value="1"/>
</dbReference>
<evidence type="ECO:0000313" key="6">
    <source>
        <dbReference type="Proteomes" id="UP000789326"/>
    </source>
</evidence>